<evidence type="ECO:0000256" key="2">
    <source>
        <dbReference type="SAM" id="Phobius"/>
    </source>
</evidence>
<protein>
    <submittedName>
        <fullName evidence="3">Uncharacterized protein</fullName>
    </submittedName>
</protein>
<feature type="transmembrane region" description="Helical" evidence="2">
    <location>
        <begin position="382"/>
        <end position="404"/>
    </location>
</feature>
<feature type="compositionally biased region" description="Pro residues" evidence="1">
    <location>
        <begin position="190"/>
        <end position="206"/>
    </location>
</feature>
<comment type="caution">
    <text evidence="3">The sequence shown here is derived from an EMBL/GenBank/DDBJ whole genome shotgun (WGS) entry which is preliminary data.</text>
</comment>
<organism evidence="3 4">
    <name type="scientific">Olpidium bornovanus</name>
    <dbReference type="NCBI Taxonomy" id="278681"/>
    <lineage>
        <taxon>Eukaryota</taxon>
        <taxon>Fungi</taxon>
        <taxon>Fungi incertae sedis</taxon>
        <taxon>Olpidiomycota</taxon>
        <taxon>Olpidiomycotina</taxon>
        <taxon>Olpidiomycetes</taxon>
        <taxon>Olpidiales</taxon>
        <taxon>Olpidiaceae</taxon>
        <taxon>Olpidium</taxon>
    </lineage>
</organism>
<feature type="region of interest" description="Disordered" evidence="1">
    <location>
        <begin position="183"/>
        <end position="235"/>
    </location>
</feature>
<reference evidence="3 4" key="1">
    <citation type="journal article" name="Sci. Rep.">
        <title>Genome-scale phylogenetic analyses confirm Olpidium as the closest living zoosporic fungus to the non-flagellated, terrestrial fungi.</title>
        <authorList>
            <person name="Chang Y."/>
            <person name="Rochon D."/>
            <person name="Sekimoto S."/>
            <person name="Wang Y."/>
            <person name="Chovatia M."/>
            <person name="Sandor L."/>
            <person name="Salamov A."/>
            <person name="Grigoriev I.V."/>
            <person name="Stajich J.E."/>
            <person name="Spatafora J.W."/>
        </authorList>
    </citation>
    <scope>NUCLEOTIDE SEQUENCE [LARGE SCALE GENOMIC DNA]</scope>
    <source>
        <strain evidence="3">S191</strain>
    </source>
</reference>
<feature type="transmembrane region" description="Helical" evidence="2">
    <location>
        <begin position="329"/>
        <end position="348"/>
    </location>
</feature>
<feature type="region of interest" description="Disordered" evidence="1">
    <location>
        <begin position="1"/>
        <end position="34"/>
    </location>
</feature>
<proteinExistence type="predicted"/>
<dbReference type="Proteomes" id="UP000673691">
    <property type="component" value="Unassembled WGS sequence"/>
</dbReference>
<dbReference type="AlphaFoldDB" id="A0A8H8A1L9"/>
<evidence type="ECO:0000256" key="1">
    <source>
        <dbReference type="SAM" id="MobiDB-lite"/>
    </source>
</evidence>
<keyword evidence="2" id="KW-1133">Transmembrane helix</keyword>
<sequence>MDSPAAHGPSGRHGLQHQHQPQHQQAANGYAQQQAPAAGIAPYGFYVAGYVPAGPAAGERPPAAWHHSASAPFPTYPPAVHTPPPPPPPHGQSAHQPPASYPGPGLGPQLAPQPFPPARISESSSGGHSDSSQANLVDGADLEPVEVDGKLYYAADSPHANRNGASILVDGAKYYERLPVSLSSASDPALSPPPRPSPSLPSPHRPAPSSTSAGVAPGPGFAAPPGASNSAAEEKDKPLLSQAPFRLRSVEIVLCALAALMATFASQHAAAAVAAGTAISLGYQNFYLAWSFVSVAFSAAIFLLQCVLSCARKTRPPRYRVVGEVVGDLLVTVGWVVATLGVLDLSALSSGSGWSLRAVACQAAGAANLNGTLVCALTWCEVVVGAVVTLAFFVSLICSCTTAARPKR</sequence>
<name>A0A8H8A1L9_9FUNG</name>
<dbReference type="EMBL" id="JAEFCI010000959">
    <property type="protein sequence ID" value="KAG5463217.1"/>
    <property type="molecule type" value="Genomic_DNA"/>
</dbReference>
<accession>A0A8H8A1L9</accession>
<keyword evidence="2" id="KW-0812">Transmembrane</keyword>
<feature type="transmembrane region" description="Helical" evidence="2">
    <location>
        <begin position="252"/>
        <end position="275"/>
    </location>
</feature>
<feature type="transmembrane region" description="Helical" evidence="2">
    <location>
        <begin position="287"/>
        <end position="308"/>
    </location>
</feature>
<feature type="compositionally biased region" description="Pro residues" evidence="1">
    <location>
        <begin position="75"/>
        <end position="90"/>
    </location>
</feature>
<keyword evidence="4" id="KW-1185">Reference proteome</keyword>
<gene>
    <name evidence="3" type="ORF">BJ554DRAFT_937</name>
</gene>
<keyword evidence="2" id="KW-0472">Membrane</keyword>
<feature type="compositionally biased region" description="Low complexity" evidence="1">
    <location>
        <begin position="207"/>
        <end position="231"/>
    </location>
</feature>
<evidence type="ECO:0000313" key="3">
    <source>
        <dbReference type="EMBL" id="KAG5463217.1"/>
    </source>
</evidence>
<feature type="region of interest" description="Disordered" evidence="1">
    <location>
        <begin position="75"/>
        <end position="137"/>
    </location>
</feature>
<feature type="compositionally biased region" description="Low complexity" evidence="1">
    <location>
        <begin position="17"/>
        <end position="34"/>
    </location>
</feature>
<evidence type="ECO:0000313" key="4">
    <source>
        <dbReference type="Proteomes" id="UP000673691"/>
    </source>
</evidence>
<feature type="compositionally biased region" description="Low complexity" evidence="1">
    <location>
        <begin position="121"/>
        <end position="132"/>
    </location>
</feature>